<dbReference type="AlphaFoldDB" id="A0AAD1U4P7"/>
<feature type="compositionally biased region" description="Pro residues" evidence="1">
    <location>
        <begin position="102"/>
        <end position="115"/>
    </location>
</feature>
<accession>A0AAD1U4P7</accession>
<comment type="caution">
    <text evidence="2">The sequence shown here is derived from an EMBL/GenBank/DDBJ whole genome shotgun (WGS) entry which is preliminary data.</text>
</comment>
<evidence type="ECO:0000256" key="1">
    <source>
        <dbReference type="SAM" id="MobiDB-lite"/>
    </source>
</evidence>
<dbReference type="Proteomes" id="UP001295684">
    <property type="component" value="Unassembled WGS sequence"/>
</dbReference>
<proteinExistence type="predicted"/>
<name>A0AAD1U4P7_EUPCR</name>
<feature type="region of interest" description="Disordered" evidence="1">
    <location>
        <begin position="82"/>
        <end position="151"/>
    </location>
</feature>
<gene>
    <name evidence="2" type="ORF">ECRASSUSDP1_LOCUS253</name>
</gene>
<feature type="compositionally biased region" description="Low complexity" evidence="1">
    <location>
        <begin position="125"/>
        <end position="141"/>
    </location>
</feature>
<evidence type="ECO:0000313" key="3">
    <source>
        <dbReference type="Proteomes" id="UP001295684"/>
    </source>
</evidence>
<dbReference type="EMBL" id="CAMPGE010000235">
    <property type="protein sequence ID" value="CAI2358969.1"/>
    <property type="molecule type" value="Genomic_DNA"/>
</dbReference>
<reference evidence="2" key="1">
    <citation type="submission" date="2023-07" db="EMBL/GenBank/DDBJ databases">
        <authorList>
            <consortium name="AG Swart"/>
            <person name="Singh M."/>
            <person name="Singh A."/>
            <person name="Seah K."/>
            <person name="Emmerich C."/>
        </authorList>
    </citation>
    <scope>NUCLEOTIDE SEQUENCE</scope>
    <source>
        <strain evidence="2">DP1</strain>
    </source>
</reference>
<keyword evidence="3" id="KW-1185">Reference proteome</keyword>
<feature type="compositionally biased region" description="Low complexity" evidence="1">
    <location>
        <begin position="82"/>
        <end position="98"/>
    </location>
</feature>
<sequence length="151" mass="16496">MPSAASKSNHLYLSPSQSLVCQTCAFHKQILLLQLSLCRTAQVARQNCIVLCEKVGTKIKLHLQCCLSQNEKIYVHHKILNLNNNTSPSNPLHNPSTTLHSPPIPHPLNPLPKAPPTSACPNPPTSRTSTPSQPCPSQNTPRTPSTPNRHP</sequence>
<organism evidence="2 3">
    <name type="scientific">Euplotes crassus</name>
    <dbReference type="NCBI Taxonomy" id="5936"/>
    <lineage>
        <taxon>Eukaryota</taxon>
        <taxon>Sar</taxon>
        <taxon>Alveolata</taxon>
        <taxon>Ciliophora</taxon>
        <taxon>Intramacronucleata</taxon>
        <taxon>Spirotrichea</taxon>
        <taxon>Hypotrichia</taxon>
        <taxon>Euplotida</taxon>
        <taxon>Euplotidae</taxon>
        <taxon>Moneuplotes</taxon>
    </lineage>
</organism>
<protein>
    <submittedName>
        <fullName evidence="2">Uncharacterized protein</fullName>
    </submittedName>
</protein>
<evidence type="ECO:0000313" key="2">
    <source>
        <dbReference type="EMBL" id="CAI2358969.1"/>
    </source>
</evidence>
<feature type="compositionally biased region" description="Polar residues" evidence="1">
    <location>
        <begin position="142"/>
        <end position="151"/>
    </location>
</feature>